<dbReference type="Gene3D" id="3.30.1780.10">
    <property type="entry name" value="ornithine cyclodeaminase, domain 1"/>
    <property type="match status" value="1"/>
</dbReference>
<dbReference type="PANTHER" id="PTHR13812">
    <property type="entry name" value="KETIMINE REDUCTASE MU-CRYSTALLIN"/>
    <property type="match status" value="1"/>
</dbReference>
<dbReference type="InterPro" id="IPR036291">
    <property type="entry name" value="NAD(P)-bd_dom_sf"/>
</dbReference>
<dbReference type="Pfam" id="PF02423">
    <property type="entry name" value="OCD_Mu_crystall"/>
    <property type="match status" value="1"/>
</dbReference>
<gene>
    <name evidence="1" type="ORF">NB037_05370</name>
</gene>
<dbReference type="Proteomes" id="UP001155240">
    <property type="component" value="Unassembled WGS sequence"/>
</dbReference>
<dbReference type="AlphaFoldDB" id="A0A9X2IR37"/>
<keyword evidence="2" id="KW-1185">Reference proteome</keyword>
<dbReference type="RefSeq" id="WP_251944267.1">
    <property type="nucleotide sequence ID" value="NZ_JAMRYM010000013.1"/>
</dbReference>
<name>A0A9X2IR37_9MICO</name>
<dbReference type="PANTHER" id="PTHR13812:SF19">
    <property type="entry name" value="KETIMINE REDUCTASE MU-CRYSTALLIN"/>
    <property type="match status" value="1"/>
</dbReference>
<dbReference type="PIRSF" id="PIRSF001439">
    <property type="entry name" value="CryM"/>
    <property type="match status" value="1"/>
</dbReference>
<dbReference type="InterPro" id="IPR023401">
    <property type="entry name" value="ODC_N"/>
</dbReference>
<evidence type="ECO:0000313" key="1">
    <source>
        <dbReference type="EMBL" id="MCM6761845.1"/>
    </source>
</evidence>
<evidence type="ECO:0000313" key="2">
    <source>
        <dbReference type="Proteomes" id="UP001155240"/>
    </source>
</evidence>
<dbReference type="GO" id="GO:0005737">
    <property type="term" value="C:cytoplasm"/>
    <property type="evidence" value="ECO:0007669"/>
    <property type="project" value="TreeGrafter"/>
</dbReference>
<proteinExistence type="predicted"/>
<dbReference type="EMBL" id="JAMRYM010000013">
    <property type="protein sequence ID" value="MCM6761845.1"/>
    <property type="molecule type" value="Genomic_DNA"/>
</dbReference>
<protein>
    <submittedName>
        <fullName evidence="1">Ornithine cyclodeaminase family protein</fullName>
    </submittedName>
</protein>
<comment type="caution">
    <text evidence="1">The sequence shown here is derived from an EMBL/GenBank/DDBJ whole genome shotgun (WGS) entry which is preliminary data.</text>
</comment>
<dbReference type="SUPFAM" id="SSF51735">
    <property type="entry name" value="NAD(P)-binding Rossmann-fold domains"/>
    <property type="match status" value="1"/>
</dbReference>
<accession>A0A9X2IR37</accession>
<dbReference type="Gene3D" id="3.40.50.720">
    <property type="entry name" value="NAD(P)-binding Rossmann-like Domain"/>
    <property type="match status" value="1"/>
</dbReference>
<sequence length="331" mass="34431">MTTRIITSEECEELIEWPGLTAALEAAHRALATGGAVQPVPHALRIPGDTSDDGPAVVPMGASAPYLGLAAVKLLIDSPRNRALGAPAQRSTVSLYSSETAECLALIDGRALTRLRTAAVSALATRTLARPDSRVLALVGAGPLAREHALALGSVLELDEIRVWSPSGSSAQVLAAELVANGIAASAPSGLDRAVRGADVVCTLTPSVDPLLEASWLADGVHVNAVGSPPRHGYRELDADVLLRAHRVVVDTRGIAFAESDNIRRSGLDASDVAELGEVLVGRAPGRVRADDVTVFNSVGIGLQDLAAAAYVLERAVRTERGVEVRTRAAR</sequence>
<organism evidence="1 2">
    <name type="scientific">Rathayibacter rubneri</name>
    <dbReference type="NCBI Taxonomy" id="2950106"/>
    <lineage>
        <taxon>Bacteria</taxon>
        <taxon>Bacillati</taxon>
        <taxon>Actinomycetota</taxon>
        <taxon>Actinomycetes</taxon>
        <taxon>Micrococcales</taxon>
        <taxon>Microbacteriaceae</taxon>
        <taxon>Rathayibacter</taxon>
    </lineage>
</organism>
<dbReference type="InterPro" id="IPR003462">
    <property type="entry name" value="ODC_Mu_crystall"/>
</dbReference>
<reference evidence="1" key="1">
    <citation type="submission" date="2022-06" db="EMBL/GenBank/DDBJ databases">
        <title>Whole genome shotgun sequencing (WGS) of Rathayibacter sp. ZW T2_19, isolated from stored onions (Allium cepa).</title>
        <authorList>
            <person name="Stoll D.A."/>
            <person name="Huch M."/>
        </authorList>
    </citation>
    <scope>NUCLEOTIDE SEQUENCE</scope>
    <source>
        <strain evidence="1">ZW T2_19</strain>
    </source>
</reference>
<dbReference type="GO" id="GO:0042562">
    <property type="term" value="F:hormone binding"/>
    <property type="evidence" value="ECO:0007669"/>
    <property type="project" value="TreeGrafter"/>
</dbReference>